<reference evidence="11 12" key="1">
    <citation type="submission" date="2022-06" db="EMBL/GenBank/DDBJ databases">
        <title>Endosaccharibacter gen. nov., sp. nov., endophytic bacteria isolated from sugarcane.</title>
        <authorList>
            <person name="Pitiwittayakul N."/>
            <person name="Yukphan P."/>
            <person name="Charoenyingcharoen P."/>
            <person name="Tanasupawat S."/>
        </authorList>
    </citation>
    <scope>NUCLEOTIDE SEQUENCE [LARGE SCALE GENOMIC DNA]</scope>
    <source>
        <strain evidence="11 12">KSS8</strain>
    </source>
</reference>
<dbReference type="CDD" id="cd03215">
    <property type="entry name" value="ABC_Carb_Monos_II"/>
    <property type="match status" value="1"/>
</dbReference>
<dbReference type="EMBL" id="JAMSKV010000002">
    <property type="protein sequence ID" value="MCQ8277446.1"/>
    <property type="molecule type" value="Genomic_DNA"/>
</dbReference>
<keyword evidence="12" id="KW-1185">Reference proteome</keyword>
<dbReference type="InterPro" id="IPR017871">
    <property type="entry name" value="ABC_transporter-like_CS"/>
</dbReference>
<name>A0ABT1W3J8_9PROT</name>
<evidence type="ECO:0000259" key="10">
    <source>
        <dbReference type="PROSITE" id="PS50893"/>
    </source>
</evidence>
<evidence type="ECO:0000256" key="2">
    <source>
        <dbReference type="ARBA" id="ARBA00022475"/>
    </source>
</evidence>
<dbReference type="SMART" id="SM00382">
    <property type="entry name" value="AAA"/>
    <property type="match status" value="2"/>
</dbReference>
<dbReference type="Pfam" id="PF00005">
    <property type="entry name" value="ABC_tran"/>
    <property type="match status" value="2"/>
</dbReference>
<keyword evidence="5" id="KW-0677">Repeat</keyword>
<keyword evidence="2" id="KW-1003">Cell membrane</keyword>
<dbReference type="InterPro" id="IPR003439">
    <property type="entry name" value="ABC_transporter-like_ATP-bd"/>
</dbReference>
<keyword evidence="9" id="KW-0472">Membrane</keyword>
<evidence type="ECO:0000256" key="3">
    <source>
        <dbReference type="ARBA" id="ARBA00022519"/>
    </source>
</evidence>
<gene>
    <name evidence="11" type="ORF">NFI95_03140</name>
</gene>
<keyword evidence="3" id="KW-0997">Cell inner membrane</keyword>
<dbReference type="InterPro" id="IPR003593">
    <property type="entry name" value="AAA+_ATPase"/>
</dbReference>
<dbReference type="Proteomes" id="UP001524587">
    <property type="component" value="Unassembled WGS sequence"/>
</dbReference>
<evidence type="ECO:0000256" key="4">
    <source>
        <dbReference type="ARBA" id="ARBA00022597"/>
    </source>
</evidence>
<keyword evidence="4" id="KW-0762">Sugar transport</keyword>
<feature type="domain" description="ABC transporter" evidence="10">
    <location>
        <begin position="6"/>
        <end position="245"/>
    </location>
</feature>
<dbReference type="PANTHER" id="PTHR43790:SF1">
    <property type="entry name" value="XYLOSE IMPORT ATP-BINDING PROTEIN XYLG"/>
    <property type="match status" value="1"/>
</dbReference>
<dbReference type="GO" id="GO:0005524">
    <property type="term" value="F:ATP binding"/>
    <property type="evidence" value="ECO:0007669"/>
    <property type="project" value="UniProtKB-KW"/>
</dbReference>
<keyword evidence="6" id="KW-0547">Nucleotide-binding</keyword>
<evidence type="ECO:0000313" key="11">
    <source>
        <dbReference type="EMBL" id="MCQ8277446.1"/>
    </source>
</evidence>
<protein>
    <submittedName>
        <fullName evidence="11">Xylose ABC transporter ATP-binding protein</fullName>
    </submittedName>
</protein>
<keyword evidence="7 11" id="KW-0067">ATP-binding</keyword>
<dbReference type="InterPro" id="IPR050107">
    <property type="entry name" value="ABC_carbohydrate_import_ATPase"/>
</dbReference>
<evidence type="ECO:0000256" key="7">
    <source>
        <dbReference type="ARBA" id="ARBA00022840"/>
    </source>
</evidence>
<keyword evidence="1" id="KW-0813">Transport</keyword>
<keyword evidence="8" id="KW-1278">Translocase</keyword>
<dbReference type="CDD" id="cd03216">
    <property type="entry name" value="ABC_Carb_Monos_I"/>
    <property type="match status" value="1"/>
</dbReference>
<evidence type="ECO:0000313" key="12">
    <source>
        <dbReference type="Proteomes" id="UP001524587"/>
    </source>
</evidence>
<dbReference type="SUPFAM" id="SSF52540">
    <property type="entry name" value="P-loop containing nucleoside triphosphate hydrolases"/>
    <property type="match status" value="2"/>
</dbReference>
<organism evidence="11 12">
    <name type="scientific">Endosaccharibacter trunci</name>
    <dbReference type="NCBI Taxonomy" id="2812733"/>
    <lineage>
        <taxon>Bacteria</taxon>
        <taxon>Pseudomonadati</taxon>
        <taxon>Pseudomonadota</taxon>
        <taxon>Alphaproteobacteria</taxon>
        <taxon>Acetobacterales</taxon>
        <taxon>Acetobacteraceae</taxon>
        <taxon>Endosaccharibacter</taxon>
    </lineage>
</organism>
<sequence>MSGFLLEMRGIAKSFSGVKALDGIDLRVRPGECVGLCGENGAGKSTMMKVLSAVYPYGTWNGTILWNGAELRAASIRETEDAGIVIIHQELMLIPQLSVAENIFLGREPRTRGGLIDFDRMYVESAKLMAELRMTHINVAMPVANYAGGEQQLIEIAKALSKNAKLLILDEPTSSLTKREIAILLRLVKDLKAKGVACVYISHKLEEIEEIADTVTVIRDGRFIGEAPMRDITTGDIIRMMVGRDMSNLFPREEHPIGDVVFEAIGITCLDPDNRARKRVDNVSFSLRKGEILGIAGLVGAGRTELVSALFGAYRGPHSGEVRLDGKRIQVRSPREAVGQGICMVPEDRKAHGIVPGLGVGHNITLSVLDEFTSAGLIDENREFSDIGAAIQRLRIKTASPLLAISNLSGGNQQKAVISKMLAANPRVLILDEPTRGVDVGAKYEIYKLMFALVREGLSIIMVSSELSEVLGISDRVLVIGEGELRGDFINDETLTQERILAAAITPALPTQQRQAASDGLAPSIH</sequence>
<dbReference type="RefSeq" id="WP_422862892.1">
    <property type="nucleotide sequence ID" value="NZ_JAMSKV010000002.1"/>
</dbReference>
<dbReference type="Gene3D" id="3.40.50.300">
    <property type="entry name" value="P-loop containing nucleotide triphosphate hydrolases"/>
    <property type="match status" value="2"/>
</dbReference>
<evidence type="ECO:0000256" key="8">
    <source>
        <dbReference type="ARBA" id="ARBA00022967"/>
    </source>
</evidence>
<dbReference type="PROSITE" id="PS00211">
    <property type="entry name" value="ABC_TRANSPORTER_1"/>
    <property type="match status" value="2"/>
</dbReference>
<feature type="domain" description="ABC transporter" evidence="10">
    <location>
        <begin position="260"/>
        <end position="507"/>
    </location>
</feature>
<evidence type="ECO:0000256" key="1">
    <source>
        <dbReference type="ARBA" id="ARBA00022448"/>
    </source>
</evidence>
<dbReference type="PROSITE" id="PS50893">
    <property type="entry name" value="ABC_TRANSPORTER_2"/>
    <property type="match status" value="2"/>
</dbReference>
<evidence type="ECO:0000256" key="9">
    <source>
        <dbReference type="ARBA" id="ARBA00023136"/>
    </source>
</evidence>
<evidence type="ECO:0000256" key="5">
    <source>
        <dbReference type="ARBA" id="ARBA00022737"/>
    </source>
</evidence>
<dbReference type="InterPro" id="IPR013455">
    <property type="entry name" value="ABC_transptr_XylG"/>
</dbReference>
<accession>A0ABT1W3J8</accession>
<dbReference type="PANTHER" id="PTHR43790">
    <property type="entry name" value="CARBOHYDRATE TRANSPORT ATP-BINDING PROTEIN MG119-RELATED"/>
    <property type="match status" value="1"/>
</dbReference>
<dbReference type="NCBIfam" id="NF010069">
    <property type="entry name" value="PRK13549.1"/>
    <property type="match status" value="1"/>
</dbReference>
<proteinExistence type="predicted"/>
<comment type="caution">
    <text evidence="11">The sequence shown here is derived from an EMBL/GenBank/DDBJ whole genome shotgun (WGS) entry which is preliminary data.</text>
</comment>
<evidence type="ECO:0000256" key="6">
    <source>
        <dbReference type="ARBA" id="ARBA00022741"/>
    </source>
</evidence>
<dbReference type="InterPro" id="IPR027417">
    <property type="entry name" value="P-loop_NTPase"/>
</dbReference>
<dbReference type="NCBIfam" id="TIGR02633">
    <property type="entry name" value="xylG"/>
    <property type="match status" value="1"/>
</dbReference>